<gene>
    <name evidence="2" type="ORF">ME791_07780</name>
</gene>
<evidence type="ECO:0000256" key="1">
    <source>
        <dbReference type="ARBA" id="ARBA00023002"/>
    </source>
</evidence>
<keyword evidence="1" id="KW-0560">Oxidoreductase</keyword>
<comment type="caution">
    <text evidence="2">The sequence shown here is derived from an EMBL/GenBank/DDBJ whole genome shotgun (WGS) entry which is preliminary data.</text>
</comment>
<evidence type="ECO:0008006" key="4">
    <source>
        <dbReference type="Google" id="ProtNLM"/>
    </source>
</evidence>
<dbReference type="Proteomes" id="UP001054884">
    <property type="component" value="Unassembled WGS sequence"/>
</dbReference>
<proteinExistence type="predicted"/>
<dbReference type="SUPFAM" id="SSF56176">
    <property type="entry name" value="FAD-binding/transporter-associated domain-like"/>
    <property type="match status" value="1"/>
</dbReference>
<evidence type="ECO:0000313" key="2">
    <source>
        <dbReference type="EMBL" id="GHN33626.1"/>
    </source>
</evidence>
<dbReference type="EMBL" id="BNHY01000012">
    <property type="protein sequence ID" value="GHN33626.1"/>
    <property type="molecule type" value="Genomic_DNA"/>
</dbReference>
<evidence type="ECO:0000313" key="3">
    <source>
        <dbReference type="Proteomes" id="UP001054884"/>
    </source>
</evidence>
<name>A0ABD0AF13_9LACO</name>
<protein>
    <recommendedName>
        <fullName evidence="4">FAD-binding oxidoreductase</fullName>
    </recommendedName>
</protein>
<dbReference type="GO" id="GO:0016491">
    <property type="term" value="F:oxidoreductase activity"/>
    <property type="evidence" value="ECO:0007669"/>
    <property type="project" value="UniProtKB-KW"/>
</dbReference>
<dbReference type="InterPro" id="IPR036318">
    <property type="entry name" value="FAD-bd_PCMH-like_sf"/>
</dbReference>
<sequence length="82" mass="9415">MEYHKLTAEDIENLRPMIADPERFITEVTEHWDHDQFKTVRAMPDLVIQPTTAEEVASVLKYASDHEIALDSTGQLNWFDGG</sequence>
<dbReference type="Gene3D" id="3.30.43.10">
    <property type="entry name" value="Uridine Diphospho-n-acetylenolpyruvylglucosamine Reductase, domain 2"/>
    <property type="match status" value="1"/>
</dbReference>
<accession>A0ABD0AF13</accession>
<organism evidence="2 3">
    <name type="scientific">Lactobacillus delbrueckii</name>
    <dbReference type="NCBI Taxonomy" id="1584"/>
    <lineage>
        <taxon>Bacteria</taxon>
        <taxon>Bacillati</taxon>
        <taxon>Bacillota</taxon>
        <taxon>Bacilli</taxon>
        <taxon>Lactobacillales</taxon>
        <taxon>Lactobacillaceae</taxon>
        <taxon>Lactobacillus</taxon>
    </lineage>
</organism>
<reference evidence="2 3" key="1">
    <citation type="journal article" date="2022" name="J. Dairy Sci.">
        <title>Genetic diversity of Lactobacillus delbrueckii isolated from raw milk in Hokkaido, Japan.</title>
        <authorList>
            <person name="Tsuchihashi H."/>
            <person name="Ichikawa A."/>
            <person name="Takeda M."/>
            <person name="Koizumi A."/>
            <person name="Mizoguchi C."/>
            <person name="Ishida T."/>
            <person name="Kimura K."/>
        </authorList>
    </citation>
    <scope>NUCLEOTIDE SEQUENCE [LARGE SCALE GENOMIC DNA]</scope>
    <source>
        <strain evidence="2 3">ME-791</strain>
    </source>
</reference>
<dbReference type="AlphaFoldDB" id="A0ABD0AF13"/>
<dbReference type="InterPro" id="IPR016167">
    <property type="entry name" value="FAD-bd_PCMH_sub1"/>
</dbReference>